<keyword evidence="3" id="KW-1185">Reference proteome</keyword>
<dbReference type="Proteomes" id="UP000682134">
    <property type="component" value="Unassembled WGS sequence"/>
</dbReference>
<gene>
    <name evidence="2" type="ORF">J5Y03_17570</name>
</gene>
<sequence>MKKILIVLIFTSLLVITACGGPFTSTSSYLYVVKKGHSKDYKEVWIIAFNPNNKKEQEKIKIMVKEPMVWNLIEVNKTYFTSYSKEGDNPWKLDQINYPGDNDTMR</sequence>
<dbReference type="PROSITE" id="PS51257">
    <property type="entry name" value="PROKAR_LIPOPROTEIN"/>
    <property type="match status" value="1"/>
</dbReference>
<dbReference type="EMBL" id="JAGIYQ010000017">
    <property type="protein sequence ID" value="MBP0726970.1"/>
    <property type="molecule type" value="Genomic_DNA"/>
</dbReference>
<comment type="caution">
    <text evidence="2">The sequence shown here is derived from an EMBL/GenBank/DDBJ whole genome shotgun (WGS) entry which is preliminary data.</text>
</comment>
<feature type="region of interest" description="Disordered" evidence="1">
    <location>
        <begin position="85"/>
        <end position="106"/>
    </location>
</feature>
<proteinExistence type="predicted"/>
<dbReference type="RefSeq" id="WP_209407311.1">
    <property type="nucleotide sequence ID" value="NZ_JAGIYQ010000017.1"/>
</dbReference>
<name>A0A940NM30_9BACI</name>
<dbReference type="AlphaFoldDB" id="A0A940NM30"/>
<protein>
    <recommendedName>
        <fullName evidence="4">Lipoprotein</fullName>
    </recommendedName>
</protein>
<evidence type="ECO:0000256" key="1">
    <source>
        <dbReference type="SAM" id="MobiDB-lite"/>
    </source>
</evidence>
<accession>A0A940NM30</accession>
<evidence type="ECO:0000313" key="3">
    <source>
        <dbReference type="Proteomes" id="UP000682134"/>
    </source>
</evidence>
<evidence type="ECO:0000313" key="2">
    <source>
        <dbReference type="EMBL" id="MBP0726970.1"/>
    </source>
</evidence>
<organism evidence="2 3">
    <name type="scientific">Gottfriedia endophytica</name>
    <dbReference type="NCBI Taxonomy" id="2820819"/>
    <lineage>
        <taxon>Bacteria</taxon>
        <taxon>Bacillati</taxon>
        <taxon>Bacillota</taxon>
        <taxon>Bacilli</taxon>
        <taxon>Bacillales</taxon>
        <taxon>Bacillaceae</taxon>
        <taxon>Gottfriedia</taxon>
    </lineage>
</organism>
<reference evidence="2" key="1">
    <citation type="submission" date="2021-04" db="EMBL/GenBank/DDBJ databases">
        <title>Genome seq and assembly of Bacillus sp.</title>
        <authorList>
            <person name="Chhetri G."/>
        </authorList>
    </citation>
    <scope>NUCLEOTIDE SEQUENCE</scope>
    <source>
        <strain evidence="2">RG28</strain>
    </source>
</reference>
<evidence type="ECO:0008006" key="4">
    <source>
        <dbReference type="Google" id="ProtNLM"/>
    </source>
</evidence>